<dbReference type="InterPro" id="IPR038740">
    <property type="entry name" value="BioF2-like_GNAT_dom"/>
</dbReference>
<dbReference type="Proteomes" id="UP000663555">
    <property type="component" value="Chromosome"/>
</dbReference>
<evidence type="ECO:0000313" key="3">
    <source>
        <dbReference type="Proteomes" id="UP000663555"/>
    </source>
</evidence>
<reference evidence="2 3" key="1">
    <citation type="submission" date="2021-03" db="EMBL/GenBank/DDBJ databases">
        <title>Genome sequencing of Marinobacter sp. LPB0319.</title>
        <authorList>
            <person name="Kim J."/>
        </authorList>
    </citation>
    <scope>NUCLEOTIDE SEQUENCE [LARGE SCALE GENOMIC DNA]</scope>
    <source>
        <strain evidence="2 3">LPB0319</strain>
    </source>
</reference>
<proteinExistence type="predicted"/>
<dbReference type="Pfam" id="PF13480">
    <property type="entry name" value="Acetyltransf_6"/>
    <property type="match status" value="1"/>
</dbReference>
<dbReference type="Gene3D" id="3.40.630.30">
    <property type="match status" value="1"/>
</dbReference>
<dbReference type="EMBL" id="CP071247">
    <property type="protein sequence ID" value="QSP93517.1"/>
    <property type="molecule type" value="Genomic_DNA"/>
</dbReference>
<evidence type="ECO:0000313" key="2">
    <source>
        <dbReference type="EMBL" id="QSP93517.1"/>
    </source>
</evidence>
<feature type="domain" description="BioF2-like acetyltransferase" evidence="1">
    <location>
        <begin position="183"/>
        <end position="330"/>
    </location>
</feature>
<accession>A0ABX7MMR5</accession>
<dbReference type="InterPro" id="IPR016181">
    <property type="entry name" value="Acyl_CoA_acyltransferase"/>
</dbReference>
<evidence type="ECO:0000259" key="1">
    <source>
        <dbReference type="Pfam" id="PF13480"/>
    </source>
</evidence>
<dbReference type="RefSeq" id="WP_206642740.1">
    <property type="nucleotide sequence ID" value="NZ_CP071247.1"/>
</dbReference>
<protein>
    <submittedName>
        <fullName evidence="2">GNAT family N-acetyltransferase</fullName>
    </submittedName>
</protein>
<keyword evidence="3" id="KW-1185">Reference proteome</keyword>
<name>A0ABX7MMR5_9GAMM</name>
<organism evidence="2 3">
    <name type="scientific">Marinobacter salinisoli</name>
    <dbReference type="NCBI Taxonomy" id="2769486"/>
    <lineage>
        <taxon>Bacteria</taxon>
        <taxon>Pseudomonadati</taxon>
        <taxon>Pseudomonadota</taxon>
        <taxon>Gammaproteobacteria</taxon>
        <taxon>Pseudomonadales</taxon>
        <taxon>Marinobacteraceae</taxon>
        <taxon>Marinobacter</taxon>
    </lineage>
</organism>
<sequence length="368" mass="42425">MVVVLEVHCEEADIDQGLLADDWQSLETLAQPKVFLSWQWIGTWLSVYEPKLIVLRVKNRGKLVGLGLLTESAERRHRILRSRRLRLHQTGCPSEDQIWIEYNGFLAEKGLEAEIAKAGIDYLKRTRTGWDEVVFGGVETEYAHRLTRASALTPHIIWDVPCYGVDLRALRSTGRNYLDTMSRNTRHQIRRSLRRYEMLGPVVLERPASVDEAESVFESIAPLHLLRWGSGPGESGFANPEFLRFHKAYIRKYWQQGGADLVSMKAGGEVIAVFYNLVYQNRVYFYLAGIRAEQDNKLKPGLLGHSLCIEDYADRGADFYDFMGGQDRYKVQLAEPHQQLVQLELQRNRVKFRVERAVRTIKNGWCRT</sequence>
<dbReference type="SUPFAM" id="SSF55729">
    <property type="entry name" value="Acyl-CoA N-acyltransferases (Nat)"/>
    <property type="match status" value="1"/>
</dbReference>
<gene>
    <name evidence="2" type="ORF">LPB19_09800</name>
</gene>